<organism evidence="1 2">
    <name type="scientific">Dreissena polymorpha</name>
    <name type="common">Zebra mussel</name>
    <name type="synonym">Mytilus polymorpha</name>
    <dbReference type="NCBI Taxonomy" id="45954"/>
    <lineage>
        <taxon>Eukaryota</taxon>
        <taxon>Metazoa</taxon>
        <taxon>Spiralia</taxon>
        <taxon>Lophotrochozoa</taxon>
        <taxon>Mollusca</taxon>
        <taxon>Bivalvia</taxon>
        <taxon>Autobranchia</taxon>
        <taxon>Heteroconchia</taxon>
        <taxon>Euheterodonta</taxon>
        <taxon>Imparidentia</taxon>
        <taxon>Neoheterodontei</taxon>
        <taxon>Myida</taxon>
        <taxon>Dreissenoidea</taxon>
        <taxon>Dreissenidae</taxon>
        <taxon>Dreissena</taxon>
    </lineage>
</organism>
<name>A0A9D4MHW0_DREPO</name>
<comment type="caution">
    <text evidence="1">The sequence shown here is derived from an EMBL/GenBank/DDBJ whole genome shotgun (WGS) entry which is preliminary data.</text>
</comment>
<sequence length="114" mass="12981">MSDLQDYPTLKDDLKPFETILNTQIGSPANKMKKRSSGTFSFSRKQVKECFQNAPKSRKPFRPTDEIIFKFYCADHSYTKLKLPLETKVGSLLESTIEKLGLGEDLILCEVKST</sequence>
<keyword evidence="2" id="KW-1185">Reference proteome</keyword>
<dbReference type="EMBL" id="JAIWYP010000001">
    <property type="protein sequence ID" value="KAH3877897.1"/>
    <property type="molecule type" value="Genomic_DNA"/>
</dbReference>
<accession>A0A9D4MHW0</accession>
<evidence type="ECO:0000313" key="2">
    <source>
        <dbReference type="Proteomes" id="UP000828390"/>
    </source>
</evidence>
<gene>
    <name evidence="1" type="ORF">DPMN_001777</name>
</gene>
<reference evidence="1" key="2">
    <citation type="submission" date="2020-11" db="EMBL/GenBank/DDBJ databases">
        <authorList>
            <person name="McCartney M.A."/>
            <person name="Auch B."/>
            <person name="Kono T."/>
            <person name="Mallez S."/>
            <person name="Becker A."/>
            <person name="Gohl D.M."/>
            <person name="Silverstein K.A.T."/>
            <person name="Koren S."/>
            <person name="Bechman K.B."/>
            <person name="Herman A."/>
            <person name="Abrahante J.E."/>
            <person name="Garbe J."/>
        </authorList>
    </citation>
    <scope>NUCLEOTIDE SEQUENCE</scope>
    <source>
        <strain evidence="1">Duluth1</strain>
        <tissue evidence="1">Whole animal</tissue>
    </source>
</reference>
<evidence type="ECO:0000313" key="1">
    <source>
        <dbReference type="EMBL" id="KAH3877897.1"/>
    </source>
</evidence>
<reference evidence="1" key="1">
    <citation type="journal article" date="2019" name="bioRxiv">
        <title>The Genome of the Zebra Mussel, Dreissena polymorpha: A Resource for Invasive Species Research.</title>
        <authorList>
            <person name="McCartney M.A."/>
            <person name="Auch B."/>
            <person name="Kono T."/>
            <person name="Mallez S."/>
            <person name="Zhang Y."/>
            <person name="Obille A."/>
            <person name="Becker A."/>
            <person name="Abrahante J.E."/>
            <person name="Garbe J."/>
            <person name="Badalamenti J.P."/>
            <person name="Herman A."/>
            <person name="Mangelson H."/>
            <person name="Liachko I."/>
            <person name="Sullivan S."/>
            <person name="Sone E.D."/>
            <person name="Koren S."/>
            <person name="Silverstein K.A.T."/>
            <person name="Beckman K.B."/>
            <person name="Gohl D.M."/>
        </authorList>
    </citation>
    <scope>NUCLEOTIDE SEQUENCE</scope>
    <source>
        <strain evidence="1">Duluth1</strain>
        <tissue evidence="1">Whole animal</tissue>
    </source>
</reference>
<dbReference type="InterPro" id="IPR029071">
    <property type="entry name" value="Ubiquitin-like_domsf"/>
</dbReference>
<dbReference type="SUPFAM" id="SSF54236">
    <property type="entry name" value="Ubiquitin-like"/>
    <property type="match status" value="1"/>
</dbReference>
<protein>
    <submittedName>
        <fullName evidence="1">Uncharacterized protein</fullName>
    </submittedName>
</protein>
<dbReference type="Proteomes" id="UP000828390">
    <property type="component" value="Unassembled WGS sequence"/>
</dbReference>
<dbReference type="Gene3D" id="3.10.20.90">
    <property type="entry name" value="Phosphatidylinositol 3-kinase Catalytic Subunit, Chain A, domain 1"/>
    <property type="match status" value="1"/>
</dbReference>
<proteinExistence type="predicted"/>
<dbReference type="AlphaFoldDB" id="A0A9D4MHW0"/>